<dbReference type="RefSeq" id="WP_039742568.1">
    <property type="nucleotide sequence ID" value="NZ_CP009788.1"/>
</dbReference>
<evidence type="ECO:0000259" key="6">
    <source>
        <dbReference type="PROSITE" id="PS51918"/>
    </source>
</evidence>
<dbReference type="SFLD" id="SFLDS00029">
    <property type="entry name" value="Radical_SAM"/>
    <property type="match status" value="1"/>
</dbReference>
<evidence type="ECO:0000256" key="3">
    <source>
        <dbReference type="ARBA" id="ARBA00022723"/>
    </source>
</evidence>
<dbReference type="STRING" id="345632.GPICK_09435"/>
<evidence type="ECO:0000313" key="7">
    <source>
        <dbReference type="EMBL" id="AJE03545.1"/>
    </source>
</evidence>
<evidence type="ECO:0000256" key="5">
    <source>
        <dbReference type="ARBA" id="ARBA00023014"/>
    </source>
</evidence>
<keyword evidence="3" id="KW-0479">Metal-binding</keyword>
<dbReference type="SFLD" id="SFLDG01100">
    <property type="entry name" value="methyltransferase_(Class_D)"/>
    <property type="match status" value="1"/>
</dbReference>
<evidence type="ECO:0000313" key="8">
    <source>
        <dbReference type="Proteomes" id="UP000057609"/>
    </source>
</evidence>
<keyword evidence="2" id="KW-0949">S-adenosyl-L-methionine</keyword>
<dbReference type="InterPro" id="IPR007197">
    <property type="entry name" value="rSAM"/>
</dbReference>
<protein>
    <submittedName>
        <fullName evidence="7">Radical SAM protein</fullName>
    </submittedName>
</protein>
<dbReference type="GO" id="GO:0046872">
    <property type="term" value="F:metal ion binding"/>
    <property type="evidence" value="ECO:0007669"/>
    <property type="project" value="UniProtKB-KW"/>
</dbReference>
<feature type="domain" description="Radical SAM core" evidence="6">
    <location>
        <begin position="88"/>
        <end position="309"/>
    </location>
</feature>
<dbReference type="PANTHER" id="PTHR43306:SF1">
    <property type="entry name" value="7,8-DIHYDRO-6-HYDROXYMETHYLPTERIN DIMETHYLTRANSFERASE"/>
    <property type="match status" value="1"/>
</dbReference>
<dbReference type="PANTHER" id="PTHR43306">
    <property type="entry name" value="7,8-DIHYDRO-6-HYDROXYMETHYLPTERIN DIMETHYLTRANSFERASE"/>
    <property type="match status" value="1"/>
</dbReference>
<dbReference type="Pfam" id="PF04055">
    <property type="entry name" value="Radical_SAM"/>
    <property type="match status" value="1"/>
</dbReference>
<keyword evidence="5" id="KW-0411">Iron-sulfur</keyword>
<evidence type="ECO:0000256" key="2">
    <source>
        <dbReference type="ARBA" id="ARBA00022691"/>
    </source>
</evidence>
<reference evidence="7 8" key="1">
    <citation type="journal article" date="2015" name="Genome Announc.">
        <title>Complete Genome of Geobacter pickeringii G13T, a Metal-Reducing Isolate from Sedimentary Kaolin Deposits.</title>
        <authorList>
            <person name="Badalamenti J.P."/>
            <person name="Bond D.R."/>
        </authorList>
    </citation>
    <scope>NUCLEOTIDE SEQUENCE [LARGE SCALE GENOMIC DNA]</scope>
    <source>
        <strain evidence="7 8">G13</strain>
    </source>
</reference>
<dbReference type="GO" id="GO:0003824">
    <property type="term" value="F:catalytic activity"/>
    <property type="evidence" value="ECO:0007669"/>
    <property type="project" value="InterPro"/>
</dbReference>
<dbReference type="OrthoDB" id="9782387at2"/>
<dbReference type="InterPro" id="IPR058240">
    <property type="entry name" value="rSAM_sf"/>
</dbReference>
<dbReference type="NCBIfam" id="NF045646">
    <property type="entry name" value="rSAM_Se_TrsS"/>
    <property type="match status" value="1"/>
</dbReference>
<comment type="cofactor">
    <cofactor evidence="1">
        <name>[4Fe-4S] cluster</name>
        <dbReference type="ChEBI" id="CHEBI:49883"/>
    </cofactor>
</comment>
<dbReference type="CDD" id="cd01335">
    <property type="entry name" value="Radical_SAM"/>
    <property type="match status" value="1"/>
</dbReference>
<organism evidence="7 8">
    <name type="scientific">Geobacter pickeringii</name>
    <dbReference type="NCBI Taxonomy" id="345632"/>
    <lineage>
        <taxon>Bacteria</taxon>
        <taxon>Pseudomonadati</taxon>
        <taxon>Thermodesulfobacteriota</taxon>
        <taxon>Desulfuromonadia</taxon>
        <taxon>Geobacterales</taxon>
        <taxon>Geobacteraceae</taxon>
        <taxon>Geobacter</taxon>
    </lineage>
</organism>
<dbReference type="SFLD" id="SFLDG01067">
    <property type="entry name" value="SPASM/twitch_domain_containing"/>
    <property type="match status" value="1"/>
</dbReference>
<dbReference type="HOGENOM" id="CLU_023791_0_0_7"/>
<keyword evidence="4" id="KW-0408">Iron</keyword>
<dbReference type="AlphaFoldDB" id="A0A0B5BGA2"/>
<dbReference type="EMBL" id="CP009788">
    <property type="protein sequence ID" value="AJE03545.1"/>
    <property type="molecule type" value="Genomic_DNA"/>
</dbReference>
<accession>A0A0B5BGA2</accession>
<dbReference type="InterPro" id="IPR013785">
    <property type="entry name" value="Aldolase_TIM"/>
</dbReference>
<dbReference type="SUPFAM" id="SSF102114">
    <property type="entry name" value="Radical SAM enzymes"/>
    <property type="match status" value="1"/>
</dbReference>
<name>A0A0B5BGA2_9BACT</name>
<evidence type="ECO:0000256" key="4">
    <source>
        <dbReference type="ARBA" id="ARBA00023004"/>
    </source>
</evidence>
<dbReference type="Gene3D" id="3.20.20.70">
    <property type="entry name" value="Aldolase class I"/>
    <property type="match status" value="1"/>
</dbReference>
<dbReference type="InterPro" id="IPR034474">
    <property type="entry name" value="Methyltransferase_Class_D"/>
</dbReference>
<dbReference type="Pfam" id="PF23545">
    <property type="entry name" value="Zn_ribbon_HMPTM"/>
    <property type="match status" value="1"/>
</dbReference>
<keyword evidence="8" id="KW-1185">Reference proteome</keyword>
<dbReference type="PROSITE" id="PS51918">
    <property type="entry name" value="RADICAL_SAM"/>
    <property type="match status" value="1"/>
</dbReference>
<dbReference type="KEGG" id="gpi:GPICK_09435"/>
<gene>
    <name evidence="7" type="ORF">GPICK_09435</name>
</gene>
<dbReference type="InterPro" id="IPR054698">
    <property type="entry name" value="rSAM_Se_TrsS"/>
</dbReference>
<dbReference type="GO" id="GO:0051536">
    <property type="term" value="F:iron-sulfur cluster binding"/>
    <property type="evidence" value="ECO:0007669"/>
    <property type="project" value="UniProtKB-KW"/>
</dbReference>
<sequence length="467" mass="50472">MEEVNLNITESVCPVCLRRIDATRVLEGDEVFQLKGCGEHGSFKTLIWRGEPSMAQWRRPKAPVHPEVCYGAVDRGCPFDCGLCADHRQLPCSVLLEVTQRCNLQCAVCFADAGCSPTEDPSLEHIAWQLERALAAAGSCNLQLSGGEPTLRDDLPEIIEIARRVGFSFIQVNTNGIRLAADKNYTSRLRAAGLSSVFLQFDGVDDGVYRTLRGDALLDRKLQAIRNAGDAGLGVVLVPTLVRGVNTGSIGAIVRQALQLAPAVRGIHFQPVSYFGRFPDHHGDEGRFTLPELMRCMELQTEGLLTVADFSPPGGEHAHCSLHATYINSADGGLRPLGAVESDSCCSTDCDGGGIGRTVKTMSRRWSLPEGAKPEQATACCCGSKPEPVRVEGPIDLDLFLKGIAARSFTISAMAFQDADNLDMERLRGCCISVISADGRLIPFCAYNLTGRDGKSLYRNRNGSEGV</sequence>
<proteinExistence type="predicted"/>
<dbReference type="Proteomes" id="UP000057609">
    <property type="component" value="Chromosome"/>
</dbReference>
<evidence type="ECO:0000256" key="1">
    <source>
        <dbReference type="ARBA" id="ARBA00001966"/>
    </source>
</evidence>
<dbReference type="InterPro" id="IPR056488">
    <property type="entry name" value="Zn_ribbon_HMPTM"/>
</dbReference>